<comment type="similarity">
    <text evidence="5 6">Belongs to the adenylate kinase family.</text>
</comment>
<keyword evidence="1 5" id="KW-0808">Transferase</keyword>
<feature type="binding site" evidence="5">
    <location>
        <position position="133"/>
    </location>
    <ligand>
        <name>AMP</name>
        <dbReference type="ChEBI" id="CHEBI:456215"/>
    </ligand>
</feature>
<reference evidence="8 9" key="1">
    <citation type="journal article" date="2019" name="Int. J. Syst. Evol. Microbiol.">
        <title>The Global Catalogue of Microorganisms (GCM) 10K type strain sequencing project: providing services to taxonomists for standard genome sequencing and annotation.</title>
        <authorList>
            <consortium name="The Broad Institute Genomics Platform"/>
            <consortium name="The Broad Institute Genome Sequencing Center for Infectious Disease"/>
            <person name="Wu L."/>
            <person name="Ma J."/>
        </authorList>
    </citation>
    <scope>NUCLEOTIDE SEQUENCE [LARGE SCALE GENOMIC DNA]</scope>
    <source>
        <strain evidence="8 9">JCM 3367</strain>
    </source>
</reference>
<dbReference type="InterPro" id="IPR033690">
    <property type="entry name" value="Adenylat_kinase_CS"/>
</dbReference>
<comment type="caution">
    <text evidence="8">The sequence shown here is derived from an EMBL/GenBank/DDBJ whole genome shotgun (WGS) entry which is preliminary data.</text>
</comment>
<protein>
    <recommendedName>
        <fullName evidence="5 7">Adenylate kinase</fullName>
        <shortName evidence="5">AK</shortName>
        <ecNumber evidence="5 7">2.7.4.3</ecNumber>
    </recommendedName>
    <alternativeName>
        <fullName evidence="5">ATP-AMP transphosphorylase</fullName>
    </alternativeName>
    <alternativeName>
        <fullName evidence="5">ATP:AMP phosphotransferase</fullName>
    </alternativeName>
    <alternativeName>
        <fullName evidence="5">Adenylate monophosphate kinase</fullName>
    </alternativeName>
</protein>
<dbReference type="InterPro" id="IPR027417">
    <property type="entry name" value="P-loop_NTPase"/>
</dbReference>
<proteinExistence type="inferred from homology"/>
<dbReference type="EC" id="2.7.4.3" evidence="5 7"/>
<evidence type="ECO:0000256" key="1">
    <source>
        <dbReference type="ARBA" id="ARBA00022679"/>
    </source>
</evidence>
<dbReference type="SUPFAM" id="SSF52540">
    <property type="entry name" value="P-loop containing nucleoside triphosphate hydrolases"/>
    <property type="match status" value="1"/>
</dbReference>
<dbReference type="NCBIfam" id="NF001381">
    <property type="entry name" value="PRK00279.1-3"/>
    <property type="match status" value="1"/>
</dbReference>
<dbReference type="PANTHER" id="PTHR23359">
    <property type="entry name" value="NUCLEOTIDE KINASE"/>
    <property type="match status" value="1"/>
</dbReference>
<evidence type="ECO:0000256" key="7">
    <source>
        <dbReference type="RuleBase" id="RU003331"/>
    </source>
</evidence>
<feature type="binding site" evidence="5">
    <location>
        <begin position="57"/>
        <end position="59"/>
    </location>
    <ligand>
        <name>AMP</name>
        <dbReference type="ChEBI" id="CHEBI:456215"/>
    </ligand>
</feature>
<evidence type="ECO:0000313" key="8">
    <source>
        <dbReference type="EMBL" id="GAA2528792.1"/>
    </source>
</evidence>
<dbReference type="HAMAP" id="MF_00235">
    <property type="entry name" value="Adenylate_kinase_Adk"/>
    <property type="match status" value="1"/>
</dbReference>
<evidence type="ECO:0000256" key="6">
    <source>
        <dbReference type="RuleBase" id="RU003330"/>
    </source>
</evidence>
<feature type="binding site" evidence="5">
    <location>
        <position position="36"/>
    </location>
    <ligand>
        <name>AMP</name>
        <dbReference type="ChEBI" id="CHEBI:456215"/>
    </ligand>
</feature>
<organism evidence="8 9">
    <name type="scientific">Pilimelia columellifera subsp. columellifera</name>
    <dbReference type="NCBI Taxonomy" id="706583"/>
    <lineage>
        <taxon>Bacteria</taxon>
        <taxon>Bacillati</taxon>
        <taxon>Actinomycetota</taxon>
        <taxon>Actinomycetes</taxon>
        <taxon>Micromonosporales</taxon>
        <taxon>Micromonosporaceae</taxon>
        <taxon>Pilimelia</taxon>
    </lineage>
</organism>
<comment type="function">
    <text evidence="5">Catalyzes the reversible transfer of the terminal phosphate group between ATP and AMP. Plays an important role in cellular energy homeostasis and in adenine nucleotide metabolism.</text>
</comment>
<dbReference type="Pfam" id="PF00406">
    <property type="entry name" value="ADK"/>
    <property type="match status" value="1"/>
</dbReference>
<dbReference type="NCBIfam" id="NF011100">
    <property type="entry name" value="PRK14527.1"/>
    <property type="match status" value="1"/>
</dbReference>
<evidence type="ECO:0000256" key="5">
    <source>
        <dbReference type="HAMAP-Rule" id="MF_00235"/>
    </source>
</evidence>
<name>A0ABN3NNL6_9ACTN</name>
<keyword evidence="5 7" id="KW-0067">ATP-binding</keyword>
<accession>A0ABN3NNL6</accession>
<gene>
    <name evidence="5" type="primary">adk</name>
    <name evidence="8" type="ORF">GCM10010201_29880</name>
</gene>
<feature type="region of interest" description="NMP" evidence="5">
    <location>
        <begin position="30"/>
        <end position="59"/>
    </location>
</feature>
<keyword evidence="2 5" id="KW-0545">Nucleotide biosynthesis</keyword>
<sequence length="195" mass="21249">MRLLLIGPPGSGKGTQAMRVAAHYGIEHISSGALLRDHVERGTPIGGAVADLMRSGDLVPDGIVMDVLRRPVESAARHSGYVLDGFPRTVEQAEAAYLVARPLGASVRTAVHLDVSRPELVRRMLSRARHEHRTDDTQAVVEHRLDVFEASTRPLLDYYARRETLITVDGNQPVDHVTATIIAELDKAAQRPDGA</sequence>
<dbReference type="InterPro" id="IPR000850">
    <property type="entry name" value="Adenylat/UMP-CMP_kin"/>
</dbReference>
<evidence type="ECO:0000256" key="2">
    <source>
        <dbReference type="ARBA" id="ARBA00022727"/>
    </source>
</evidence>
<keyword evidence="9" id="KW-1185">Reference proteome</keyword>
<dbReference type="GO" id="GO:0016301">
    <property type="term" value="F:kinase activity"/>
    <property type="evidence" value="ECO:0007669"/>
    <property type="project" value="UniProtKB-KW"/>
</dbReference>
<comment type="caution">
    <text evidence="5">Lacks conserved residue(s) required for the propagation of feature annotation.</text>
</comment>
<feature type="binding site" evidence="5">
    <location>
        <position position="144"/>
    </location>
    <ligand>
        <name>AMP</name>
        <dbReference type="ChEBI" id="CHEBI:456215"/>
    </ligand>
</feature>
<keyword evidence="3 5" id="KW-0547">Nucleotide-binding</keyword>
<dbReference type="PRINTS" id="PR00094">
    <property type="entry name" value="ADENYLTKNASE"/>
</dbReference>
<evidence type="ECO:0000256" key="3">
    <source>
        <dbReference type="ARBA" id="ARBA00022741"/>
    </source>
</evidence>
<keyword evidence="5" id="KW-0963">Cytoplasm</keyword>
<evidence type="ECO:0000256" key="4">
    <source>
        <dbReference type="ARBA" id="ARBA00022777"/>
    </source>
</evidence>
<feature type="binding site" evidence="5">
    <location>
        <position position="92"/>
    </location>
    <ligand>
        <name>AMP</name>
        <dbReference type="ChEBI" id="CHEBI:456215"/>
    </ligand>
</feature>
<dbReference type="EMBL" id="BAAARY010000015">
    <property type="protein sequence ID" value="GAA2528792.1"/>
    <property type="molecule type" value="Genomic_DNA"/>
</dbReference>
<dbReference type="Gene3D" id="3.40.50.300">
    <property type="entry name" value="P-loop containing nucleotide triphosphate hydrolases"/>
    <property type="match status" value="1"/>
</dbReference>
<evidence type="ECO:0000313" key="9">
    <source>
        <dbReference type="Proteomes" id="UP001499978"/>
    </source>
</evidence>
<comment type="domain">
    <text evidence="5">Consists of three domains, a large central CORE domain and two small peripheral domains, NMPbind and LID, which undergo movements during catalysis. The LID domain closes over the site of phosphoryl transfer upon ATP binding. Assembling and dissambling the active center during each catalytic cycle provides an effective means to prevent ATP hydrolysis.</text>
</comment>
<feature type="binding site" evidence="5">
    <location>
        <position position="31"/>
    </location>
    <ligand>
        <name>AMP</name>
        <dbReference type="ChEBI" id="CHEBI:456215"/>
    </ligand>
</feature>
<dbReference type="Proteomes" id="UP001499978">
    <property type="component" value="Unassembled WGS sequence"/>
</dbReference>
<feature type="binding site" evidence="5">
    <location>
        <begin position="10"/>
        <end position="15"/>
    </location>
    <ligand>
        <name>ATP</name>
        <dbReference type="ChEBI" id="CHEBI:30616"/>
    </ligand>
</feature>
<comment type="subunit">
    <text evidence="5 7">Monomer.</text>
</comment>
<dbReference type="RefSeq" id="WP_344173502.1">
    <property type="nucleotide sequence ID" value="NZ_BAAARY010000015.1"/>
</dbReference>
<feature type="binding site" evidence="5">
    <location>
        <position position="172"/>
    </location>
    <ligand>
        <name>ATP</name>
        <dbReference type="ChEBI" id="CHEBI:30616"/>
    </ligand>
</feature>
<comment type="catalytic activity">
    <reaction evidence="5 7">
        <text>AMP + ATP = 2 ADP</text>
        <dbReference type="Rhea" id="RHEA:12973"/>
        <dbReference type="ChEBI" id="CHEBI:30616"/>
        <dbReference type="ChEBI" id="CHEBI:456215"/>
        <dbReference type="ChEBI" id="CHEBI:456216"/>
        <dbReference type="EC" id="2.7.4.3"/>
    </reaction>
</comment>
<comment type="pathway">
    <text evidence="5">Purine metabolism; AMP biosynthesis via salvage pathway; AMP from ADP: step 1/1.</text>
</comment>
<keyword evidence="4 5" id="KW-0418">Kinase</keyword>
<comment type="subcellular location">
    <subcellularLocation>
        <location evidence="5 7">Cytoplasm</location>
    </subcellularLocation>
</comment>
<dbReference type="CDD" id="cd01428">
    <property type="entry name" value="ADK"/>
    <property type="match status" value="1"/>
</dbReference>
<feature type="binding site" evidence="5">
    <location>
        <position position="127"/>
    </location>
    <ligand>
        <name>ATP</name>
        <dbReference type="ChEBI" id="CHEBI:30616"/>
    </ligand>
</feature>
<feature type="binding site" evidence="5">
    <location>
        <begin position="85"/>
        <end position="88"/>
    </location>
    <ligand>
        <name>AMP</name>
        <dbReference type="ChEBI" id="CHEBI:456215"/>
    </ligand>
</feature>
<dbReference type="PROSITE" id="PS00113">
    <property type="entry name" value="ADENYLATE_KINASE"/>
    <property type="match status" value="1"/>
</dbReference>